<feature type="active site" evidence="4">
    <location>
        <position position="36"/>
    </location>
</feature>
<gene>
    <name evidence="6" type="ORF">VPAL9027_01315</name>
</gene>
<dbReference type="STRING" id="1918946.VPAL9027_01315"/>
<evidence type="ECO:0000256" key="1">
    <source>
        <dbReference type="ARBA" id="ARBA00006926"/>
    </source>
</evidence>
<dbReference type="EMBL" id="FUFT01000002">
    <property type="protein sequence ID" value="SJL83349.1"/>
    <property type="molecule type" value="Genomic_DNA"/>
</dbReference>
<dbReference type="PANTHER" id="PTHR11592:SF40">
    <property type="entry name" value="THIOREDOXIN_GLUTATHIONE PEROXIDASE BTUE"/>
    <property type="match status" value="1"/>
</dbReference>
<protein>
    <recommendedName>
        <fullName evidence="5">Glutathione peroxidase</fullName>
    </recommendedName>
</protein>
<dbReference type="PANTHER" id="PTHR11592">
    <property type="entry name" value="GLUTATHIONE PEROXIDASE"/>
    <property type="match status" value="1"/>
</dbReference>
<dbReference type="Pfam" id="PF00255">
    <property type="entry name" value="GSHPx"/>
    <property type="match status" value="1"/>
</dbReference>
<evidence type="ECO:0000256" key="4">
    <source>
        <dbReference type="PIRSR" id="PIRSR000303-1"/>
    </source>
</evidence>
<dbReference type="InterPro" id="IPR000889">
    <property type="entry name" value="Glutathione_peroxidase"/>
</dbReference>
<dbReference type="PRINTS" id="PR01011">
    <property type="entry name" value="GLUTPROXDASE"/>
</dbReference>
<dbReference type="AlphaFoldDB" id="A0A1R4B359"/>
<dbReference type="PIRSF" id="PIRSF000303">
    <property type="entry name" value="Glutathion_perox"/>
    <property type="match status" value="1"/>
</dbReference>
<dbReference type="RefSeq" id="WP_077313379.1">
    <property type="nucleotide sequence ID" value="NZ_AP024887.1"/>
</dbReference>
<dbReference type="PROSITE" id="PS51355">
    <property type="entry name" value="GLUTATHIONE_PEROXID_3"/>
    <property type="match status" value="1"/>
</dbReference>
<keyword evidence="2 5" id="KW-0575">Peroxidase</keyword>
<name>A0A1R4B359_9VIBR</name>
<keyword evidence="3 5" id="KW-0560">Oxidoreductase</keyword>
<evidence type="ECO:0000313" key="7">
    <source>
        <dbReference type="Proteomes" id="UP000189475"/>
    </source>
</evidence>
<evidence type="ECO:0000256" key="5">
    <source>
        <dbReference type="RuleBase" id="RU000499"/>
    </source>
</evidence>
<dbReference type="PROSITE" id="PS00763">
    <property type="entry name" value="GLUTATHIONE_PEROXID_2"/>
    <property type="match status" value="1"/>
</dbReference>
<evidence type="ECO:0000256" key="2">
    <source>
        <dbReference type="ARBA" id="ARBA00022559"/>
    </source>
</evidence>
<dbReference type="GO" id="GO:0034599">
    <property type="term" value="P:cellular response to oxidative stress"/>
    <property type="evidence" value="ECO:0007669"/>
    <property type="project" value="TreeGrafter"/>
</dbReference>
<dbReference type="Proteomes" id="UP000189475">
    <property type="component" value="Unassembled WGS sequence"/>
</dbReference>
<dbReference type="FunFam" id="3.40.30.10:FF:000010">
    <property type="entry name" value="Glutathione peroxidase"/>
    <property type="match status" value="1"/>
</dbReference>
<dbReference type="Gene3D" id="3.40.30.10">
    <property type="entry name" value="Glutaredoxin"/>
    <property type="match status" value="1"/>
</dbReference>
<proteinExistence type="inferred from homology"/>
<organism evidence="6 7">
    <name type="scientific">Vibrio palustris</name>
    <dbReference type="NCBI Taxonomy" id="1918946"/>
    <lineage>
        <taxon>Bacteria</taxon>
        <taxon>Pseudomonadati</taxon>
        <taxon>Pseudomonadota</taxon>
        <taxon>Gammaproteobacteria</taxon>
        <taxon>Vibrionales</taxon>
        <taxon>Vibrionaceae</taxon>
        <taxon>Vibrio</taxon>
    </lineage>
</organism>
<keyword evidence="7" id="KW-1185">Reference proteome</keyword>
<reference evidence="6 7" key="1">
    <citation type="submission" date="2017-02" db="EMBL/GenBank/DDBJ databases">
        <authorList>
            <person name="Peterson S.W."/>
        </authorList>
    </citation>
    <scope>NUCLEOTIDE SEQUENCE [LARGE SCALE GENOMIC DNA]</scope>
    <source>
        <strain evidence="6 7">CECT 9027</strain>
    </source>
</reference>
<evidence type="ECO:0000256" key="3">
    <source>
        <dbReference type="ARBA" id="ARBA00023002"/>
    </source>
</evidence>
<dbReference type="OrthoDB" id="9785502at2"/>
<accession>A0A1R4B359</accession>
<dbReference type="InterPro" id="IPR029759">
    <property type="entry name" value="GPX_AS"/>
</dbReference>
<dbReference type="SUPFAM" id="SSF52833">
    <property type="entry name" value="Thioredoxin-like"/>
    <property type="match status" value="1"/>
</dbReference>
<comment type="similarity">
    <text evidence="1 5">Belongs to the glutathione peroxidase family.</text>
</comment>
<evidence type="ECO:0000313" key="6">
    <source>
        <dbReference type="EMBL" id="SJL83349.1"/>
    </source>
</evidence>
<dbReference type="GO" id="GO:0004601">
    <property type="term" value="F:peroxidase activity"/>
    <property type="evidence" value="ECO:0007669"/>
    <property type="project" value="UniProtKB-KW"/>
</dbReference>
<sequence>MSSIYDIDVVTIDGKTQKMSDYAGNALLIVNVASECGLTPQYEALEALYQARKDEGLVILGFPCNQFGAQEPGEEKDIQSFCTSRFGVTFPMFSKIDVNGENRHPLYQALFQAMPERTTAPDSGFVEKLQSLGIEAPEGNILWNFEKFLINKEGDVVGHFAPDMAPDHAIITAALDNVLAK</sequence>
<dbReference type="CDD" id="cd00340">
    <property type="entry name" value="GSH_Peroxidase"/>
    <property type="match status" value="1"/>
</dbReference>
<dbReference type="SMR" id="A0A1R4B359"/>
<dbReference type="InterPro" id="IPR036249">
    <property type="entry name" value="Thioredoxin-like_sf"/>
</dbReference>
<dbReference type="InterPro" id="IPR029760">
    <property type="entry name" value="GPX_CS"/>
</dbReference>
<dbReference type="PROSITE" id="PS00460">
    <property type="entry name" value="GLUTATHIONE_PEROXID_1"/>
    <property type="match status" value="1"/>
</dbReference>